<evidence type="ECO:0000259" key="1">
    <source>
        <dbReference type="Pfam" id="PF26638"/>
    </source>
</evidence>
<gene>
    <name evidence="2" type="ORF">RhiirC2_797518</name>
</gene>
<comment type="caution">
    <text evidence="2">The sequence shown here is derived from an EMBL/GenBank/DDBJ whole genome shotgun (WGS) entry which is preliminary data.</text>
</comment>
<proteinExistence type="predicted"/>
<dbReference type="VEuPathDB" id="FungiDB:RhiirA1_470588"/>
<feature type="domain" description="DUF8211" evidence="1">
    <location>
        <begin position="170"/>
        <end position="301"/>
    </location>
</feature>
<reference evidence="2 3" key="2">
    <citation type="submission" date="2017-10" db="EMBL/GenBank/DDBJ databases">
        <title>Extensive intraspecific genome diversity in a model arbuscular mycorrhizal fungus.</title>
        <authorList>
            <person name="Chen E.C.H."/>
            <person name="Morin E."/>
            <person name="Baudet D."/>
            <person name="Noel J."/>
            <person name="Ndikumana S."/>
            <person name="Charron P."/>
            <person name="St-Onge C."/>
            <person name="Giorgi J."/>
            <person name="Grigoriev I.V."/>
            <person name="Roux C."/>
            <person name="Martin F.M."/>
            <person name="Corradi N."/>
        </authorList>
    </citation>
    <scope>NUCLEOTIDE SEQUENCE [LARGE SCALE GENOMIC DNA]</scope>
    <source>
        <strain evidence="2 3">C2</strain>
    </source>
</reference>
<reference evidence="2 3" key="1">
    <citation type="submission" date="2016-04" db="EMBL/GenBank/DDBJ databases">
        <title>Genome analyses suggest a sexual origin of heterokaryosis in a supposedly ancient asexual fungus.</title>
        <authorList>
            <person name="Ropars J."/>
            <person name="Sedzielewska K."/>
            <person name="Noel J."/>
            <person name="Charron P."/>
            <person name="Farinelli L."/>
            <person name="Marton T."/>
            <person name="Kruger M."/>
            <person name="Pelin A."/>
            <person name="Brachmann A."/>
            <person name="Corradi N."/>
        </authorList>
    </citation>
    <scope>NUCLEOTIDE SEQUENCE [LARGE SCALE GENOMIC DNA]</scope>
    <source>
        <strain evidence="2 3">C2</strain>
    </source>
</reference>
<dbReference type="Pfam" id="PF26638">
    <property type="entry name" value="DUF8211"/>
    <property type="match status" value="1"/>
</dbReference>
<evidence type="ECO:0000313" key="2">
    <source>
        <dbReference type="EMBL" id="PKK57739.1"/>
    </source>
</evidence>
<sequence length="396" mass="46355">MTSTNFVAIDWSSASQHSFPQLGDLTPNNNADISLLQTETSKVLSFEDIFFLDIDDIYPFTYSTLHNEDFELDDSYEADNYFEDMLQTALAASTQIVQVLAAPTQTTQNINLGYDDKNDFSNLFLIKPTHSQVPIIINKPKNDKILSPPIALPTNIESDTNGVVNTKVTHANLIYEHWKSGTKKIVTSNRLGISYQESIHARDVASVLVYGNKHMYRKRLSKFYLQQSKHDVVKKKQETRFLRACRRVFKTKEQNPPNLYKHRLRVACRHCFLFLKSQFVNKPVKHLVYNHSLVSDDYGFRTPHYYRTSNHVTSRADVRPYQLYPDMFIPHKYRDIIPNDPLYTDTGDYIIPGSREWFTYMSALHRNNPNDKLRQRRRQIQRLNEARIRRQEELLR</sequence>
<dbReference type="Proteomes" id="UP000233469">
    <property type="component" value="Unassembled WGS sequence"/>
</dbReference>
<organism evidence="2 3">
    <name type="scientific">Rhizophagus irregularis</name>
    <dbReference type="NCBI Taxonomy" id="588596"/>
    <lineage>
        <taxon>Eukaryota</taxon>
        <taxon>Fungi</taxon>
        <taxon>Fungi incertae sedis</taxon>
        <taxon>Mucoromycota</taxon>
        <taxon>Glomeromycotina</taxon>
        <taxon>Glomeromycetes</taxon>
        <taxon>Glomerales</taxon>
        <taxon>Glomeraceae</taxon>
        <taxon>Rhizophagus</taxon>
    </lineage>
</organism>
<dbReference type="EMBL" id="LLXL01004139">
    <property type="protein sequence ID" value="PKK57739.1"/>
    <property type="molecule type" value="Genomic_DNA"/>
</dbReference>
<accession>A0A2N1M7Y8</accession>
<dbReference type="AlphaFoldDB" id="A0A2N1M7Y8"/>
<dbReference type="VEuPathDB" id="FungiDB:FUN_016001"/>
<dbReference type="InterPro" id="IPR058524">
    <property type="entry name" value="DUF8211"/>
</dbReference>
<name>A0A2N1M7Y8_9GLOM</name>
<protein>
    <recommendedName>
        <fullName evidence="1">DUF8211 domain-containing protein</fullName>
    </recommendedName>
</protein>
<evidence type="ECO:0000313" key="3">
    <source>
        <dbReference type="Proteomes" id="UP000233469"/>
    </source>
</evidence>
<dbReference type="VEuPathDB" id="FungiDB:FUN_009521"/>